<dbReference type="EMBL" id="OE186232">
    <property type="protein sequence ID" value="CAD7577834.1"/>
    <property type="molecule type" value="Genomic_DNA"/>
</dbReference>
<gene>
    <name evidence="1" type="ORF">TCMB3V08_LOCUS10377</name>
</gene>
<name>A0A7R9JEG4_TIMCA</name>
<protein>
    <submittedName>
        <fullName evidence="1">(California timema) hypothetical protein</fullName>
    </submittedName>
</protein>
<reference evidence="1" key="1">
    <citation type="submission" date="2020-11" db="EMBL/GenBank/DDBJ databases">
        <authorList>
            <person name="Tran Van P."/>
        </authorList>
    </citation>
    <scope>NUCLEOTIDE SEQUENCE</scope>
</reference>
<accession>A0A7R9JEG4</accession>
<dbReference type="AlphaFoldDB" id="A0A7R9JEG4"/>
<organism evidence="1">
    <name type="scientific">Timema californicum</name>
    <name type="common">California timema</name>
    <name type="synonym">Walking stick</name>
    <dbReference type="NCBI Taxonomy" id="61474"/>
    <lineage>
        <taxon>Eukaryota</taxon>
        <taxon>Metazoa</taxon>
        <taxon>Ecdysozoa</taxon>
        <taxon>Arthropoda</taxon>
        <taxon>Hexapoda</taxon>
        <taxon>Insecta</taxon>
        <taxon>Pterygota</taxon>
        <taxon>Neoptera</taxon>
        <taxon>Polyneoptera</taxon>
        <taxon>Phasmatodea</taxon>
        <taxon>Timematodea</taxon>
        <taxon>Timematoidea</taxon>
        <taxon>Timematidae</taxon>
        <taxon>Timema</taxon>
    </lineage>
</organism>
<sequence>MRLSHRFIEMVVRCLLQLIYRGPGEQLPPIQDLLLLDSASALAYKIRTRKIEHFLETVATRGKILEV</sequence>
<evidence type="ECO:0000313" key="1">
    <source>
        <dbReference type="EMBL" id="CAD7577834.1"/>
    </source>
</evidence>
<proteinExistence type="predicted"/>